<evidence type="ECO:0000256" key="3">
    <source>
        <dbReference type="ARBA" id="ARBA00022525"/>
    </source>
</evidence>
<organism evidence="7 8">
    <name type="scientific">Tyrannus savana</name>
    <name type="common">Fork-tailed flycatcher</name>
    <name type="synonym">Muscivora tyrannus</name>
    <dbReference type="NCBI Taxonomy" id="137541"/>
    <lineage>
        <taxon>Eukaryota</taxon>
        <taxon>Metazoa</taxon>
        <taxon>Chordata</taxon>
        <taxon>Craniata</taxon>
        <taxon>Vertebrata</taxon>
        <taxon>Euteleostomi</taxon>
        <taxon>Archelosauria</taxon>
        <taxon>Archosauria</taxon>
        <taxon>Dinosauria</taxon>
        <taxon>Saurischia</taxon>
        <taxon>Theropoda</taxon>
        <taxon>Coelurosauria</taxon>
        <taxon>Aves</taxon>
        <taxon>Neognathae</taxon>
        <taxon>Neoaves</taxon>
        <taxon>Telluraves</taxon>
        <taxon>Australaves</taxon>
        <taxon>Passeriformes</taxon>
        <taxon>Tyrannidae</taxon>
        <taxon>Tyrannus</taxon>
    </lineage>
</organism>
<dbReference type="AlphaFoldDB" id="A0A7L0X4H5"/>
<dbReference type="EMBL" id="VXAW01002391">
    <property type="protein sequence ID" value="NXL98843.1"/>
    <property type="molecule type" value="Genomic_DNA"/>
</dbReference>
<dbReference type="InterPro" id="IPR009079">
    <property type="entry name" value="4_helix_cytokine-like_core"/>
</dbReference>
<comment type="caution">
    <text evidence="7">The sequence shown here is derived from an EMBL/GenBank/DDBJ whole genome shotgun (WGS) entry which is preliminary data.</text>
</comment>
<protein>
    <submittedName>
        <fullName evidence="7">EPO protein</fullName>
    </submittedName>
</protein>
<evidence type="ECO:0000256" key="1">
    <source>
        <dbReference type="ARBA" id="ARBA00004613"/>
    </source>
</evidence>
<dbReference type="Proteomes" id="UP000537779">
    <property type="component" value="Unassembled WGS sequence"/>
</dbReference>
<keyword evidence="8" id="KW-1185">Reference proteome</keyword>
<dbReference type="SUPFAM" id="SSF47266">
    <property type="entry name" value="4-helical cytokines"/>
    <property type="match status" value="1"/>
</dbReference>
<evidence type="ECO:0000313" key="7">
    <source>
        <dbReference type="EMBL" id="NXL98843.1"/>
    </source>
</evidence>
<evidence type="ECO:0000256" key="5">
    <source>
        <dbReference type="ARBA" id="ARBA00022729"/>
    </source>
</evidence>
<name>A0A7L0X4H5_TYRSA</name>
<keyword evidence="4" id="KW-0372">Hormone</keyword>
<dbReference type="GO" id="GO:0005576">
    <property type="term" value="C:extracellular region"/>
    <property type="evidence" value="ECO:0007669"/>
    <property type="project" value="UniProtKB-SubCell"/>
</dbReference>
<evidence type="ECO:0000313" key="8">
    <source>
        <dbReference type="Proteomes" id="UP000537779"/>
    </source>
</evidence>
<evidence type="ECO:0000256" key="6">
    <source>
        <dbReference type="ARBA" id="ARBA00023157"/>
    </source>
</evidence>
<evidence type="ECO:0000256" key="4">
    <source>
        <dbReference type="ARBA" id="ARBA00022702"/>
    </source>
</evidence>
<comment type="similarity">
    <text evidence="2">Belongs to the EPO/TPO family.</text>
</comment>
<keyword evidence="6" id="KW-1015">Disulfide bond</keyword>
<comment type="subcellular location">
    <subcellularLocation>
        <location evidence="1">Secreted</location>
    </subcellularLocation>
</comment>
<feature type="non-terminal residue" evidence="7">
    <location>
        <position position="67"/>
    </location>
</feature>
<evidence type="ECO:0000256" key="2">
    <source>
        <dbReference type="ARBA" id="ARBA00005782"/>
    </source>
</evidence>
<keyword evidence="3" id="KW-0964">Secreted</keyword>
<gene>
    <name evidence="7" type="primary">Epo</name>
    <name evidence="7" type="ORF">TYRSAV_R15347</name>
</gene>
<dbReference type="GO" id="GO:0005179">
    <property type="term" value="F:hormone activity"/>
    <property type="evidence" value="ECO:0007669"/>
    <property type="project" value="UniProtKB-KW"/>
</dbReference>
<dbReference type="InterPro" id="IPR001323">
    <property type="entry name" value="EPO_TPO"/>
</dbReference>
<feature type="non-terminal residue" evidence="7">
    <location>
        <position position="1"/>
    </location>
</feature>
<accession>A0A7L0X4H5</accession>
<proteinExistence type="inferred from homology"/>
<dbReference type="Pfam" id="PF00758">
    <property type="entry name" value="EPO_TPO"/>
    <property type="match status" value="1"/>
</dbReference>
<sequence>QAGCGPPCDLPEPVAVPDPGVNFNLWRSLDAGVRAQEVGGGQAALVAAVLRARELLPDPQLRPTLDR</sequence>
<reference evidence="7 8" key="1">
    <citation type="submission" date="2019-09" db="EMBL/GenBank/DDBJ databases">
        <title>Bird 10,000 Genomes (B10K) Project - Family phase.</title>
        <authorList>
            <person name="Zhang G."/>
        </authorList>
    </citation>
    <scope>NUCLEOTIDE SEQUENCE [LARGE SCALE GENOMIC DNA]</scope>
    <source>
        <strain evidence="7">B10K-DU-001-37</strain>
        <tissue evidence="7">Muscle</tissue>
    </source>
</reference>
<keyword evidence="5" id="KW-0732">Signal</keyword>
<dbReference type="Gene3D" id="1.20.1250.10">
    <property type="match status" value="1"/>
</dbReference>